<dbReference type="EMBL" id="UPTC01000395">
    <property type="protein sequence ID" value="VBB28392.1"/>
    <property type="molecule type" value="Genomic_DNA"/>
</dbReference>
<dbReference type="Gene3D" id="3.90.550.10">
    <property type="entry name" value="Spore Coat Polysaccharide Biosynthesis Protein SpsA, Chain A"/>
    <property type="match status" value="1"/>
</dbReference>
<dbReference type="PANTHER" id="PTHR11675">
    <property type="entry name" value="N-ACETYLGALACTOSAMINYLTRANSFERASE"/>
    <property type="match status" value="1"/>
</dbReference>
<dbReference type="PANTHER" id="PTHR11675:SF63">
    <property type="entry name" value="POLYPEPTIDE N-ACETYLGALACTOSAMINYLTRANSFERASE"/>
    <property type="match status" value="1"/>
</dbReference>
<dbReference type="InterPro" id="IPR045885">
    <property type="entry name" value="GalNAc-T"/>
</dbReference>
<evidence type="ECO:0000256" key="10">
    <source>
        <dbReference type="ARBA" id="ARBA00023136"/>
    </source>
</evidence>
<evidence type="ECO:0000256" key="9">
    <source>
        <dbReference type="ARBA" id="ARBA00023034"/>
    </source>
</evidence>
<proteinExistence type="inferred from homology"/>
<evidence type="ECO:0000256" key="14">
    <source>
        <dbReference type="RuleBase" id="RU361242"/>
    </source>
</evidence>
<evidence type="ECO:0000313" key="17">
    <source>
        <dbReference type="Proteomes" id="UP000276991"/>
    </source>
</evidence>
<evidence type="ECO:0000256" key="7">
    <source>
        <dbReference type="ARBA" id="ARBA00022968"/>
    </source>
</evidence>
<dbReference type="EC" id="2.4.1.-" evidence="14"/>
<comment type="cofactor">
    <cofactor evidence="1 14">
        <name>Mn(2+)</name>
        <dbReference type="ChEBI" id="CHEBI:29035"/>
    </cofactor>
</comment>
<gene>
    <name evidence="16" type="ORF">NAV_LOCUS3222</name>
</gene>
<evidence type="ECO:0000256" key="6">
    <source>
        <dbReference type="ARBA" id="ARBA00022734"/>
    </source>
</evidence>
<keyword evidence="5 14" id="KW-0812">Transmembrane</keyword>
<dbReference type="PROSITE" id="PS50231">
    <property type="entry name" value="RICIN_B_LECTIN"/>
    <property type="match status" value="1"/>
</dbReference>
<keyword evidence="14" id="KW-0328">Glycosyltransferase</keyword>
<feature type="transmembrane region" description="Helical" evidence="14">
    <location>
        <begin position="7"/>
        <end position="29"/>
    </location>
</feature>
<evidence type="ECO:0000256" key="8">
    <source>
        <dbReference type="ARBA" id="ARBA00022989"/>
    </source>
</evidence>
<dbReference type="InterPro" id="IPR029044">
    <property type="entry name" value="Nucleotide-diphossugar_trans"/>
</dbReference>
<dbReference type="Proteomes" id="UP000276991">
    <property type="component" value="Unassembled WGS sequence"/>
</dbReference>
<evidence type="ECO:0000256" key="11">
    <source>
        <dbReference type="ARBA" id="ARBA00023157"/>
    </source>
</evidence>
<dbReference type="Pfam" id="PF00652">
    <property type="entry name" value="Ricin_B_lectin"/>
    <property type="match status" value="1"/>
</dbReference>
<evidence type="ECO:0000256" key="12">
    <source>
        <dbReference type="ARBA" id="ARBA00023180"/>
    </source>
</evidence>
<keyword evidence="10 14" id="KW-0472">Membrane</keyword>
<evidence type="ECO:0000259" key="15">
    <source>
        <dbReference type="SMART" id="SM00458"/>
    </source>
</evidence>
<keyword evidence="7" id="KW-0735">Signal-anchor</keyword>
<comment type="subcellular location">
    <subcellularLocation>
        <location evidence="2 14">Golgi apparatus membrane</location>
        <topology evidence="2 14">Single-pass type II membrane protein</topology>
    </subcellularLocation>
</comment>
<accession>A0A498SEW4</accession>
<evidence type="ECO:0000256" key="2">
    <source>
        <dbReference type="ARBA" id="ARBA00004323"/>
    </source>
</evidence>
<keyword evidence="6 14" id="KW-0430">Lectin</keyword>
<dbReference type="InterPro" id="IPR001173">
    <property type="entry name" value="Glyco_trans_2-like"/>
</dbReference>
<dbReference type="SUPFAM" id="SSF53448">
    <property type="entry name" value="Nucleotide-diphospho-sugar transferases"/>
    <property type="match status" value="1"/>
</dbReference>
<evidence type="ECO:0000313" key="16">
    <source>
        <dbReference type="EMBL" id="VBB28392.1"/>
    </source>
</evidence>
<sequence length="666" mass="76846">MMRTNTHYIAVAIAMSLLWIFIMVAYLGLLDEPRARISSSHQRYHASAHSTSHSHSEPLILPITLENNDNNNDISKEMQEEQFSLNKIPEVDLEKLSVVQNQQEQNQREISYAKYAFNEFLSNRIGPRRKIPDTRHYLCLNESYSEELPAASIIICYYNEASSALIRMVNSILDRTPSNLVKEILLVNDYSNLGLFGSYKLKERMALFQEMIVSSDNASDVAVRAYARDNWNSDVVKMLSTERNEGLIRAKIFGAQHAIGEILVFLDSHCEVNERWLEPLLDRIVADRHTVVCPIIDIIDADTFKYIQSPVCKGGMSWSLAFKWDYFPPSYFDDPKQYIRPLKSPTMAGGLFAIDKKYFDSLGQYDRGMEIWGAENVEISLRIWMCGGRLEIIPCSRVGHIFRQRRPYGLGIDSMGRNAARAANVWLDEYIEQFYAVRPNLRGIDIGDISEMKALRQKLHCRSFSWYLQNIYPELLPNNHPAMVDLKKSDMLRNRNIERYHIILYNTSLCLTAQSTNGRLVRGNRIIVEYCRKGDRHQSWHWTKLGELRPMGSATLCLDSLKGPRILKCHLQRAHQEWSLMDRKIYNAAVGQCIHGEKQLSSITKNRFCSIASEWEFWVDTQTRIFLQIILILESGTQLRIFVDKLSLNAVKNIPSTIKMTNSLEH</sequence>
<evidence type="ECO:0000256" key="13">
    <source>
        <dbReference type="ARBA" id="ARBA00023211"/>
    </source>
</evidence>
<organism evidence="16 17">
    <name type="scientific">Acanthocheilonema viteae</name>
    <name type="common">Filarial nematode worm</name>
    <name type="synonym">Dipetalonema viteae</name>
    <dbReference type="NCBI Taxonomy" id="6277"/>
    <lineage>
        <taxon>Eukaryota</taxon>
        <taxon>Metazoa</taxon>
        <taxon>Ecdysozoa</taxon>
        <taxon>Nematoda</taxon>
        <taxon>Chromadorea</taxon>
        <taxon>Rhabditida</taxon>
        <taxon>Spirurina</taxon>
        <taxon>Spiruromorpha</taxon>
        <taxon>Filarioidea</taxon>
        <taxon>Onchocercidae</taxon>
        <taxon>Acanthocheilonema</taxon>
    </lineage>
</organism>
<dbReference type="Gene3D" id="2.80.10.50">
    <property type="match status" value="1"/>
</dbReference>
<dbReference type="GO" id="GO:0004653">
    <property type="term" value="F:polypeptide N-acetylgalactosaminyltransferase activity"/>
    <property type="evidence" value="ECO:0007669"/>
    <property type="project" value="TreeGrafter"/>
</dbReference>
<evidence type="ECO:0000256" key="1">
    <source>
        <dbReference type="ARBA" id="ARBA00001936"/>
    </source>
</evidence>
<feature type="domain" description="Ricin B lectin" evidence="15">
    <location>
        <begin position="498"/>
        <end position="618"/>
    </location>
</feature>
<dbReference type="AlphaFoldDB" id="A0A498SEW4"/>
<comment type="similarity">
    <text evidence="4 14">Belongs to the glycosyltransferase 2 family. GalNAc-T subfamily.</text>
</comment>
<dbReference type="Pfam" id="PF00535">
    <property type="entry name" value="Glycos_transf_2"/>
    <property type="match status" value="1"/>
</dbReference>
<evidence type="ECO:0000256" key="3">
    <source>
        <dbReference type="ARBA" id="ARBA00004922"/>
    </source>
</evidence>
<keyword evidence="9 14" id="KW-0333">Golgi apparatus</keyword>
<dbReference type="UniPathway" id="UPA00378"/>
<dbReference type="FunFam" id="3.90.550.10:FF:000053">
    <property type="entry name" value="Polypeptide N-acetylgalactosaminyltransferase"/>
    <property type="match status" value="1"/>
</dbReference>
<comment type="pathway">
    <text evidence="3 14">Protein modification; protein glycosylation.</text>
</comment>
<reference evidence="16 17" key="1">
    <citation type="submission" date="2018-08" db="EMBL/GenBank/DDBJ databases">
        <authorList>
            <person name="Laetsch R D."/>
            <person name="Stevens L."/>
            <person name="Kumar S."/>
            <person name="Blaxter L. M."/>
        </authorList>
    </citation>
    <scope>NUCLEOTIDE SEQUENCE [LARGE SCALE GENOMIC DNA]</scope>
</reference>
<dbReference type="GO" id="GO:0006493">
    <property type="term" value="P:protein O-linked glycosylation"/>
    <property type="evidence" value="ECO:0007669"/>
    <property type="project" value="TreeGrafter"/>
</dbReference>
<dbReference type="GO" id="GO:0005112">
    <property type="term" value="F:Notch binding"/>
    <property type="evidence" value="ECO:0007669"/>
    <property type="project" value="TreeGrafter"/>
</dbReference>
<name>A0A498SEW4_ACAVI</name>
<dbReference type="GO" id="GO:0000139">
    <property type="term" value="C:Golgi membrane"/>
    <property type="evidence" value="ECO:0007669"/>
    <property type="project" value="UniProtKB-SubCell"/>
</dbReference>
<evidence type="ECO:0000256" key="4">
    <source>
        <dbReference type="ARBA" id="ARBA00005680"/>
    </source>
</evidence>
<dbReference type="SMART" id="SM00458">
    <property type="entry name" value="RICIN"/>
    <property type="match status" value="1"/>
</dbReference>
<keyword evidence="11 14" id="KW-1015">Disulfide bond</keyword>
<dbReference type="CDD" id="cd02510">
    <property type="entry name" value="pp-GalNAc-T"/>
    <property type="match status" value="1"/>
</dbReference>
<dbReference type="InterPro" id="IPR035992">
    <property type="entry name" value="Ricin_B-like_lectins"/>
</dbReference>
<keyword evidence="13 14" id="KW-0464">Manganese</keyword>
<protein>
    <recommendedName>
        <fullName evidence="14">Polypeptide N-acetylgalactosaminyltransferase</fullName>
        <ecNumber evidence="14">2.4.1.-</ecNumber>
    </recommendedName>
    <alternativeName>
        <fullName evidence="14">Protein-UDP acetylgalactosaminyltransferase</fullName>
    </alternativeName>
</protein>
<keyword evidence="14" id="KW-0808">Transferase</keyword>
<keyword evidence="12" id="KW-0325">Glycoprotein</keyword>
<dbReference type="OrthoDB" id="5988548at2759"/>
<evidence type="ECO:0000256" key="5">
    <source>
        <dbReference type="ARBA" id="ARBA00022692"/>
    </source>
</evidence>
<dbReference type="GO" id="GO:0030246">
    <property type="term" value="F:carbohydrate binding"/>
    <property type="evidence" value="ECO:0007669"/>
    <property type="project" value="UniProtKB-KW"/>
</dbReference>
<keyword evidence="17" id="KW-1185">Reference proteome</keyword>
<keyword evidence="8 14" id="KW-1133">Transmembrane helix</keyword>
<dbReference type="GO" id="GO:0008593">
    <property type="term" value="P:regulation of Notch signaling pathway"/>
    <property type="evidence" value="ECO:0007669"/>
    <property type="project" value="TreeGrafter"/>
</dbReference>
<dbReference type="SUPFAM" id="SSF50370">
    <property type="entry name" value="Ricin B-like lectins"/>
    <property type="match status" value="1"/>
</dbReference>
<dbReference type="InterPro" id="IPR000772">
    <property type="entry name" value="Ricin_B_lectin"/>
</dbReference>
<dbReference type="STRING" id="6277.A0A498SEW4"/>